<dbReference type="Pfam" id="PF23312">
    <property type="entry name" value="UBA_SIK3"/>
    <property type="match status" value="1"/>
</dbReference>
<sequence>MTGDTYDGMAALQQHQQPQHQQQPPPPPQSLPMSIEKLVRVGYYELEKTIGKGNFAVVKLASNVITNSKVAIKIIDKTCLDEENLAKTFREISILKVLHHPHITRLYEVMESRNKIYLVTEHAAQGEIFDHLVANGRMKEEEAARIFSQIVSAVDYCHRHGIVHRDLKAENVLLDTDMNVKLADFGFSNTFVEGQPLRTWCGSPPYAAPEVFQGVEYDGPKSDIWSLGVVLYVLVCGALPFDGTTLHDLRSVVVAGKFRIPFFMSQECEQLIRHMLVVEPERRYSLKQIAHHRWLAQYNSTPLLADVSAQSMEASEPGEQHHHASRDAGGTVPLDAVVMTHMLQLPGLTADMIAQSVHENRFDHIYAIYSLLVDKLRQKRKEKGRLQHHASLAFARSRKTSITTGVVDRTEVIKNDSLERLSPLTSVGSTILNLSTGLGGTEELEKYDLDAAAAAARDGIAGLTGGVATPGQTGTRVPVSGKVPDVNDHHHLFPPGAPAGTAAMSVTAAGCNGGGNTRRHTVGPGDVAHEQVLVNPNVVPISFKMHETPVNPPTPNVPLNIPSLQNQPIHNLTIKDQHLLKPPTVMGATSSYMHGRGCTKRHTVGCTDDLSTGCASPMDPTQGSHSPAPLAGPGGTSGSSAGGAGAGGGGGGGGGRTRRTGLLTVMERPPVISPDLIREVEARMNRDYLPPSLLSSPSSSGGLTVLNSTCSPPSSSAVAVTPATSSPTDTASTGSTGSGAGGRGVLTPTAKHSSSLQSSSSLQPVVAASTPGSHLITGHLILGTPIPIAHQQQHQQQYQQQQHQQHHSTQLQLQQQKQHQQHQLPAQSLVQAQPLARRYARACKLPTVQEFGRYSPVPMFGEVAIDRPPDLTVPHDVLLSLMPALEKLVLENRLPIETANGIVNTRTMPYEVGHQLGIVRGGGGGGGHVFDMGLNVLQLQHSQSVSPLNSVLRQAAATGGGTNVGGYPLAGRPTGFGLQPSYIAGGGGGVFGTLGNTPPYGAGGYSGQYAASAGGTANVVSPTVGLTCHPAGLEYPGSNSNSGCPSPVYYASGCSSPILPGPPLVMGGAGGCGPGVSSATTLSGSASSSTAVGGGGTGGGGGGASPMHQITRGISSLNTGGGSITRGTPAAASVVAAAATAAAAHAPVFPPASVACNEPLDLSMDIVNSVEIDFSGRGLYSGPTTPVNYFDPKGYGLLPPVPPPHQTMRISATPPTSPNNLCIIQEEQQLHGSSSSGTATATGSVSSVGFRCHSVTGSPEDLSFQHTHPQICLTDVQGSEITLVALSDSSRGDSDDSLNGCCGGVPGGPAGTNSATSTAGCGLGFSGLLITDPPGDMPSITRGVGRKASLDTENNSTATNSSSMATSITTTTSGSAKLDTSDLSESYVRRGSDKSLGFSDDSLSNDSNPSNLSPGQEPPSGSVSTSSGFRSGGGLDSEHDTSARLSPDSLGDGGSTRSTAGGGLADECYELPLPQECSSLDSARILELVKRTLDSTMPPKGCIYGSSSSNGRTMVAVTPAATGDATDPSLTDGRSAICGAAAAAAGAAVAGDGHGADGTGGGATGTANGGEGAAGAGGTDSRSNLSLEFSGGLQIELQVYEGRSSKDSNTSKGIKLRRISGDQYEYGKLCQQLITSLTV</sequence>
<dbReference type="SUPFAM" id="SSF56112">
    <property type="entry name" value="Protein kinase-like (PK-like)"/>
    <property type="match status" value="1"/>
</dbReference>
<dbReference type="PANTHER" id="PTHR24346">
    <property type="entry name" value="MAP/MICROTUBULE AFFINITY-REGULATING KINASE"/>
    <property type="match status" value="1"/>
</dbReference>
<dbReference type="InterPro" id="IPR055511">
    <property type="entry name" value="DUF7084"/>
</dbReference>
<dbReference type="PROSITE" id="PS00107">
    <property type="entry name" value="PROTEIN_KINASE_ATP"/>
    <property type="match status" value="1"/>
</dbReference>
<dbReference type="PROSITE" id="PS50032">
    <property type="entry name" value="KA1"/>
    <property type="match status" value="1"/>
</dbReference>
<feature type="compositionally biased region" description="Low complexity" evidence="14">
    <location>
        <begin position="791"/>
        <end position="824"/>
    </location>
</feature>
<feature type="compositionally biased region" description="Low complexity" evidence="14">
    <location>
        <begin position="1399"/>
        <end position="1429"/>
    </location>
</feature>
<feature type="compositionally biased region" description="Low complexity" evidence="14">
    <location>
        <begin position="690"/>
        <end position="700"/>
    </location>
</feature>
<keyword evidence="9" id="KW-0418">Kinase</keyword>
<dbReference type="GO" id="GO:0005737">
    <property type="term" value="C:cytoplasm"/>
    <property type="evidence" value="ECO:0007669"/>
    <property type="project" value="TreeGrafter"/>
</dbReference>
<dbReference type="EC" id="2.7.11.1" evidence="3"/>
<keyword evidence="11" id="KW-0460">Magnesium</keyword>
<name>A0A182FEY7_ANOAL</name>
<dbReference type="GO" id="GO:0035556">
    <property type="term" value="P:intracellular signal transduction"/>
    <property type="evidence" value="ECO:0007669"/>
    <property type="project" value="TreeGrafter"/>
</dbReference>
<evidence type="ECO:0000256" key="2">
    <source>
        <dbReference type="ARBA" id="ARBA00006234"/>
    </source>
</evidence>
<comment type="similarity">
    <text evidence="2">Belongs to the protein kinase superfamily. CAMK Ser/Thr protein kinase family. SNF1 subfamily.</text>
</comment>
<dbReference type="CDD" id="cd14338">
    <property type="entry name" value="UBA_SIK"/>
    <property type="match status" value="1"/>
</dbReference>
<dbReference type="VEuPathDB" id="VectorBase:AALB005078"/>
<dbReference type="InterPro" id="IPR001772">
    <property type="entry name" value="KA1_dom"/>
</dbReference>
<evidence type="ECO:0000256" key="4">
    <source>
        <dbReference type="ARBA" id="ARBA00022527"/>
    </source>
</evidence>
<keyword evidence="4" id="KW-0723">Serine/threonine-protein kinase</keyword>
<evidence type="ECO:0000256" key="5">
    <source>
        <dbReference type="ARBA" id="ARBA00022553"/>
    </source>
</evidence>
<dbReference type="VEuPathDB" id="VectorBase:AALB20_034844"/>
<dbReference type="InterPro" id="IPR008271">
    <property type="entry name" value="Ser/Thr_kinase_AS"/>
</dbReference>
<dbReference type="PROSITE" id="PS00108">
    <property type="entry name" value="PROTEIN_KINASE_ST"/>
    <property type="match status" value="1"/>
</dbReference>
<evidence type="ECO:0000256" key="1">
    <source>
        <dbReference type="ARBA" id="ARBA00001946"/>
    </source>
</evidence>
<comment type="catalytic activity">
    <reaction evidence="12">
        <text>L-threonyl-[protein] + ATP = O-phospho-L-threonyl-[protein] + ADP + H(+)</text>
        <dbReference type="Rhea" id="RHEA:46608"/>
        <dbReference type="Rhea" id="RHEA-COMP:11060"/>
        <dbReference type="Rhea" id="RHEA-COMP:11605"/>
        <dbReference type="ChEBI" id="CHEBI:15378"/>
        <dbReference type="ChEBI" id="CHEBI:30013"/>
        <dbReference type="ChEBI" id="CHEBI:30616"/>
        <dbReference type="ChEBI" id="CHEBI:61977"/>
        <dbReference type="ChEBI" id="CHEBI:456216"/>
        <dbReference type="EC" id="2.7.11.1"/>
    </reaction>
</comment>
<proteinExistence type="inferred from homology"/>
<keyword evidence="6" id="KW-0808">Transferase</keyword>
<evidence type="ECO:0000256" key="11">
    <source>
        <dbReference type="ARBA" id="ARBA00022842"/>
    </source>
</evidence>
<evidence type="ECO:0000256" key="8">
    <source>
        <dbReference type="ARBA" id="ARBA00022741"/>
    </source>
</evidence>
<evidence type="ECO:0000256" key="9">
    <source>
        <dbReference type="ARBA" id="ARBA00022777"/>
    </source>
</evidence>
<feature type="compositionally biased region" description="Low complexity" evidence="14">
    <location>
        <begin position="753"/>
        <end position="763"/>
    </location>
</feature>
<dbReference type="FunFam" id="3.30.200.20:FF:000003">
    <property type="entry name" value="Non-specific serine/threonine protein kinase"/>
    <property type="match status" value="1"/>
</dbReference>
<reference evidence="15" key="2">
    <citation type="submission" date="2022-08" db="UniProtKB">
        <authorList>
            <consortium name="EnsemblMetazoa"/>
        </authorList>
    </citation>
    <scope>IDENTIFICATION</scope>
    <source>
        <strain evidence="15">STECLA/ALBI9_A</strain>
    </source>
</reference>
<evidence type="ECO:0000256" key="10">
    <source>
        <dbReference type="ARBA" id="ARBA00022840"/>
    </source>
</evidence>
<feature type="compositionally biased region" description="Low complexity" evidence="14">
    <location>
        <begin position="708"/>
        <end position="735"/>
    </location>
</feature>
<keyword evidence="10" id="KW-0067">ATP-binding</keyword>
<dbReference type="FunFam" id="1.10.510.10:FF:000156">
    <property type="entry name" value="Serine/threonine-protein kinase SIK3 homolog"/>
    <property type="match status" value="1"/>
</dbReference>
<dbReference type="GO" id="GO:0046872">
    <property type="term" value="F:metal ion binding"/>
    <property type="evidence" value="ECO:0007669"/>
    <property type="project" value="UniProtKB-KW"/>
</dbReference>
<dbReference type="PANTHER" id="PTHR24346:SF42">
    <property type="entry name" value="SERINE_THREONINE-PROTEIN KINASE SIK3"/>
    <property type="match status" value="1"/>
</dbReference>
<feature type="region of interest" description="Disordered" evidence="14">
    <location>
        <begin position="310"/>
        <end position="329"/>
    </location>
</feature>
<dbReference type="InterPro" id="IPR011009">
    <property type="entry name" value="Kinase-like_dom_sf"/>
</dbReference>
<dbReference type="STRING" id="7167.A0A182FEY7"/>
<keyword evidence="7" id="KW-0479">Metal-binding</keyword>
<evidence type="ECO:0000256" key="6">
    <source>
        <dbReference type="ARBA" id="ARBA00022679"/>
    </source>
</evidence>
<evidence type="ECO:0000256" key="12">
    <source>
        <dbReference type="ARBA" id="ARBA00047899"/>
    </source>
</evidence>
<dbReference type="EnsemblMetazoa" id="AALB005078-RA">
    <property type="protein sequence ID" value="AALB005078-PA"/>
    <property type="gene ID" value="AALB005078"/>
</dbReference>
<feature type="region of interest" description="Disordered" evidence="14">
    <location>
        <begin position="690"/>
        <end position="765"/>
    </location>
</feature>
<evidence type="ECO:0000256" key="14">
    <source>
        <dbReference type="SAM" id="MobiDB-lite"/>
    </source>
</evidence>
<keyword evidence="16" id="KW-1185">Reference proteome</keyword>
<dbReference type="GO" id="GO:0050321">
    <property type="term" value="F:tau-protein kinase activity"/>
    <property type="evidence" value="ECO:0007669"/>
    <property type="project" value="TreeGrafter"/>
</dbReference>
<dbReference type="Pfam" id="PF00069">
    <property type="entry name" value="Pkinase"/>
    <property type="match status" value="1"/>
</dbReference>
<protein>
    <recommendedName>
        <fullName evidence="3">non-specific serine/threonine protein kinase</fullName>
        <ecNumber evidence="3">2.7.11.1</ecNumber>
    </recommendedName>
</protein>
<feature type="compositionally biased region" description="Gly residues" evidence="14">
    <location>
        <begin position="632"/>
        <end position="655"/>
    </location>
</feature>
<keyword evidence="5" id="KW-0597">Phosphoprotein</keyword>
<evidence type="ECO:0000256" key="7">
    <source>
        <dbReference type="ARBA" id="ARBA00022723"/>
    </source>
</evidence>
<feature type="compositionally biased region" description="Gly residues" evidence="14">
    <location>
        <begin position="1092"/>
        <end position="1104"/>
    </location>
</feature>
<organism evidence="15 16">
    <name type="scientific">Anopheles albimanus</name>
    <name type="common">New world malaria mosquito</name>
    <dbReference type="NCBI Taxonomy" id="7167"/>
    <lineage>
        <taxon>Eukaryota</taxon>
        <taxon>Metazoa</taxon>
        <taxon>Ecdysozoa</taxon>
        <taxon>Arthropoda</taxon>
        <taxon>Hexapoda</taxon>
        <taxon>Insecta</taxon>
        <taxon>Pterygota</taxon>
        <taxon>Neoptera</taxon>
        <taxon>Endopterygota</taxon>
        <taxon>Diptera</taxon>
        <taxon>Nematocera</taxon>
        <taxon>Culicoidea</taxon>
        <taxon>Culicidae</taxon>
        <taxon>Anophelinae</taxon>
        <taxon>Anopheles</taxon>
    </lineage>
</organism>
<feature type="compositionally biased region" description="Low complexity" evidence="14">
    <location>
        <begin position="1354"/>
        <end position="1376"/>
    </location>
</feature>
<dbReference type="SMART" id="SM00220">
    <property type="entry name" value="S_TKc"/>
    <property type="match status" value="1"/>
</dbReference>
<feature type="region of interest" description="Disordered" evidence="14">
    <location>
        <begin position="1333"/>
        <end position="1461"/>
    </location>
</feature>
<feature type="region of interest" description="Disordered" evidence="14">
    <location>
        <begin position="1083"/>
        <end position="1105"/>
    </location>
</feature>
<comment type="cofactor">
    <cofactor evidence="1">
        <name>Mg(2+)</name>
        <dbReference type="ChEBI" id="CHEBI:18420"/>
    </cofactor>
</comment>
<evidence type="ECO:0000256" key="13">
    <source>
        <dbReference type="ARBA" id="ARBA00048679"/>
    </source>
</evidence>
<reference evidence="15 16" key="1">
    <citation type="journal article" date="2017" name="G3 (Bethesda)">
        <title>The Physical Genome Mapping of Anopheles albimanus Corrected Scaffold Misassemblies and Identified Interarm Rearrangements in Genus Anopheles.</title>
        <authorList>
            <person name="Artemov G.N."/>
            <person name="Peery A.N."/>
            <person name="Jiang X."/>
            <person name="Tu Z."/>
            <person name="Stegniy V.N."/>
            <person name="Sharakhova M.V."/>
            <person name="Sharakhov I.V."/>
        </authorList>
    </citation>
    <scope>NUCLEOTIDE SEQUENCE [LARGE SCALE GENOMIC DNA]</scope>
    <source>
        <strain evidence="15 16">ALBI9_A</strain>
    </source>
</reference>
<dbReference type="InterPro" id="IPR000719">
    <property type="entry name" value="Prot_kinase_dom"/>
</dbReference>
<evidence type="ECO:0000256" key="3">
    <source>
        <dbReference type="ARBA" id="ARBA00012513"/>
    </source>
</evidence>
<dbReference type="InterPro" id="IPR057380">
    <property type="entry name" value="UBA_SIK1/2/3"/>
</dbReference>
<accession>A0A182FEY7</accession>
<feature type="region of interest" description="Disordered" evidence="14">
    <location>
        <begin position="617"/>
        <end position="666"/>
    </location>
</feature>
<feature type="region of interest" description="Disordered" evidence="14">
    <location>
        <begin position="791"/>
        <end position="826"/>
    </location>
</feature>
<evidence type="ECO:0000313" key="15">
    <source>
        <dbReference type="EnsemblMetazoa" id="AALB005078-PA"/>
    </source>
</evidence>
<dbReference type="Gene3D" id="1.10.510.10">
    <property type="entry name" value="Transferase(Phosphotransferase) domain 1"/>
    <property type="match status" value="1"/>
</dbReference>
<feature type="compositionally biased region" description="Low complexity" evidence="14">
    <location>
        <begin position="13"/>
        <end position="22"/>
    </location>
</feature>
<dbReference type="PROSITE" id="PS50011">
    <property type="entry name" value="PROTEIN_KINASE_DOM"/>
    <property type="match status" value="1"/>
</dbReference>
<dbReference type="GO" id="GO:0005524">
    <property type="term" value="F:ATP binding"/>
    <property type="evidence" value="ECO:0007669"/>
    <property type="project" value="UniProtKB-UniRule"/>
</dbReference>
<dbReference type="GO" id="GO:0000226">
    <property type="term" value="P:microtubule cytoskeleton organization"/>
    <property type="evidence" value="ECO:0007669"/>
    <property type="project" value="TreeGrafter"/>
</dbReference>
<keyword evidence="8" id="KW-0547">Nucleotide-binding</keyword>
<dbReference type="Pfam" id="PF23311">
    <property type="entry name" value="DUF7084"/>
    <property type="match status" value="1"/>
</dbReference>
<feature type="region of interest" description="Disordered" evidence="14">
    <location>
        <begin position="1"/>
        <end position="31"/>
    </location>
</feature>
<dbReference type="Proteomes" id="UP000069272">
    <property type="component" value="Chromosome 3L"/>
</dbReference>
<dbReference type="InterPro" id="IPR017441">
    <property type="entry name" value="Protein_kinase_ATP_BS"/>
</dbReference>
<evidence type="ECO:0000313" key="16">
    <source>
        <dbReference type="Proteomes" id="UP000069272"/>
    </source>
</evidence>
<comment type="catalytic activity">
    <reaction evidence="13">
        <text>L-seryl-[protein] + ATP = O-phospho-L-seryl-[protein] + ADP + H(+)</text>
        <dbReference type="Rhea" id="RHEA:17989"/>
        <dbReference type="Rhea" id="RHEA-COMP:9863"/>
        <dbReference type="Rhea" id="RHEA-COMP:11604"/>
        <dbReference type="ChEBI" id="CHEBI:15378"/>
        <dbReference type="ChEBI" id="CHEBI:29999"/>
        <dbReference type="ChEBI" id="CHEBI:30616"/>
        <dbReference type="ChEBI" id="CHEBI:83421"/>
        <dbReference type="ChEBI" id="CHEBI:456216"/>
        <dbReference type="EC" id="2.7.11.1"/>
    </reaction>
</comment>